<protein>
    <submittedName>
        <fullName evidence="1">Uncharacterized protein</fullName>
    </submittedName>
</protein>
<accession>A0A438BXK5</accession>
<comment type="caution">
    <text evidence="1">The sequence shown here is derived from an EMBL/GenBank/DDBJ whole genome shotgun (WGS) entry which is preliminary data.</text>
</comment>
<sequence length="187" mass="19647">MSGVRAFLTGARGMGVCGSCGLTLYVSGIAPVPGYIDSGELSVVVRLPTVFFRWLGAIQNYLPLLPDERLREGVAIFTVVPPAKGVRTGCPDAPSDGFVSHGQRERDKSVGLLLGGGRAIITLRAADRDRGGGTWAMAGCCDNVQDLLTSVNDLGKAYLDGLCWSSGCICGSRADAMLMSVVCFSLR</sequence>
<reference evidence="1 2" key="1">
    <citation type="journal article" date="2018" name="PLoS Genet.">
        <title>Population sequencing reveals clonal diversity and ancestral inbreeding in the grapevine cultivar Chardonnay.</title>
        <authorList>
            <person name="Roach M.J."/>
            <person name="Johnson D.L."/>
            <person name="Bohlmann J."/>
            <person name="van Vuuren H.J."/>
            <person name="Jones S.J."/>
            <person name="Pretorius I.S."/>
            <person name="Schmidt S.A."/>
            <person name="Borneman A.R."/>
        </authorList>
    </citation>
    <scope>NUCLEOTIDE SEQUENCE [LARGE SCALE GENOMIC DNA]</scope>
    <source>
        <strain evidence="2">cv. Chardonnay</strain>
        <tissue evidence="1">Leaf</tissue>
    </source>
</reference>
<evidence type="ECO:0000313" key="2">
    <source>
        <dbReference type="Proteomes" id="UP000288805"/>
    </source>
</evidence>
<evidence type="ECO:0000313" key="1">
    <source>
        <dbReference type="EMBL" id="RVW15667.1"/>
    </source>
</evidence>
<name>A0A438BXK5_VITVI</name>
<dbReference type="Proteomes" id="UP000288805">
    <property type="component" value="Unassembled WGS sequence"/>
</dbReference>
<dbReference type="AlphaFoldDB" id="A0A438BXK5"/>
<organism evidence="1 2">
    <name type="scientific">Vitis vinifera</name>
    <name type="common">Grape</name>
    <dbReference type="NCBI Taxonomy" id="29760"/>
    <lineage>
        <taxon>Eukaryota</taxon>
        <taxon>Viridiplantae</taxon>
        <taxon>Streptophyta</taxon>
        <taxon>Embryophyta</taxon>
        <taxon>Tracheophyta</taxon>
        <taxon>Spermatophyta</taxon>
        <taxon>Magnoliopsida</taxon>
        <taxon>eudicotyledons</taxon>
        <taxon>Gunneridae</taxon>
        <taxon>Pentapetalae</taxon>
        <taxon>rosids</taxon>
        <taxon>Vitales</taxon>
        <taxon>Vitaceae</taxon>
        <taxon>Viteae</taxon>
        <taxon>Vitis</taxon>
    </lineage>
</organism>
<dbReference type="EMBL" id="QGNW01002597">
    <property type="protein sequence ID" value="RVW15667.1"/>
    <property type="molecule type" value="Genomic_DNA"/>
</dbReference>
<proteinExistence type="predicted"/>
<gene>
    <name evidence="1" type="ORF">CK203_075294</name>
</gene>